<comment type="caution">
    <text evidence="1">The sequence shown here is derived from an EMBL/GenBank/DDBJ whole genome shotgun (WGS) entry which is preliminary data.</text>
</comment>
<dbReference type="EMBL" id="UYJE01005941">
    <property type="protein sequence ID" value="VDI41772.1"/>
    <property type="molecule type" value="Genomic_DNA"/>
</dbReference>
<sequence>MMSIEKASNGIRDSDTISDLQKRLCNLIEVSEGIVRSQVNNQADVKQSNNEIRIEISKIKTTLIEHLNNLEERLSKDLDVKYKESQESIVKNRQTIQSILESATSWKKNIDSLHPYASEIQLFQGVKNVDDKTNELELKIRDIQSRGLIRLELHKTEDVSKMETFCTSLGTITVKNSTVLATATLDINHQGQAIASSQVGKKKLSLISCFMVDIFGKNFKISYGCLIPGKRLLLSFDEKKMLATCNLDGSEAKSIKLEYEPQSFTLYDKNLALVTSWEGSFIQTLNLTSFEPEKKIYIGKNCGSITCCEGKI</sequence>
<proteinExistence type="predicted"/>
<name>A0A8B6EY77_MYTGA</name>
<reference evidence="1" key="1">
    <citation type="submission" date="2018-11" db="EMBL/GenBank/DDBJ databases">
        <authorList>
            <person name="Alioto T."/>
            <person name="Alioto T."/>
        </authorList>
    </citation>
    <scope>NUCLEOTIDE SEQUENCE</scope>
</reference>
<dbReference type="Proteomes" id="UP000596742">
    <property type="component" value="Unassembled WGS sequence"/>
</dbReference>
<evidence type="ECO:0000313" key="2">
    <source>
        <dbReference type="Proteomes" id="UP000596742"/>
    </source>
</evidence>
<accession>A0A8B6EY77</accession>
<organism evidence="1 2">
    <name type="scientific">Mytilus galloprovincialis</name>
    <name type="common">Mediterranean mussel</name>
    <dbReference type="NCBI Taxonomy" id="29158"/>
    <lineage>
        <taxon>Eukaryota</taxon>
        <taxon>Metazoa</taxon>
        <taxon>Spiralia</taxon>
        <taxon>Lophotrochozoa</taxon>
        <taxon>Mollusca</taxon>
        <taxon>Bivalvia</taxon>
        <taxon>Autobranchia</taxon>
        <taxon>Pteriomorphia</taxon>
        <taxon>Mytilida</taxon>
        <taxon>Mytiloidea</taxon>
        <taxon>Mytilidae</taxon>
        <taxon>Mytilinae</taxon>
        <taxon>Mytilus</taxon>
    </lineage>
</organism>
<evidence type="ECO:0000313" key="1">
    <source>
        <dbReference type="EMBL" id="VDI41772.1"/>
    </source>
</evidence>
<protein>
    <submittedName>
        <fullName evidence="1">Uncharacterized protein</fullName>
    </submittedName>
</protein>
<gene>
    <name evidence="1" type="ORF">MGAL_10B032397</name>
</gene>
<keyword evidence="2" id="KW-1185">Reference proteome</keyword>
<dbReference type="AlphaFoldDB" id="A0A8B6EY77"/>